<dbReference type="InterPro" id="IPR040855">
    <property type="entry name" value="ORC_WH_C"/>
</dbReference>
<dbReference type="Proteomes" id="UP001174936">
    <property type="component" value="Unassembled WGS sequence"/>
</dbReference>
<comment type="caution">
    <text evidence="9">The sequence shown here is derived from an EMBL/GenBank/DDBJ whole genome shotgun (WGS) entry which is preliminary data.</text>
</comment>
<dbReference type="GO" id="GO:0005664">
    <property type="term" value="C:nuclear origin of replication recognition complex"/>
    <property type="evidence" value="ECO:0007669"/>
    <property type="project" value="InterPro"/>
</dbReference>
<accession>A0AA40CZD3</accession>
<feature type="region of interest" description="Disordered" evidence="6">
    <location>
        <begin position="1"/>
        <end position="88"/>
    </location>
</feature>
<comment type="similarity">
    <text evidence="2">Belongs to the ORC3 family.</text>
</comment>
<evidence type="ECO:0000259" key="8">
    <source>
        <dbReference type="Pfam" id="PF18137"/>
    </source>
</evidence>
<proteinExistence type="inferred from homology"/>
<dbReference type="PANTHER" id="PTHR12748">
    <property type="entry name" value="ORIGIN RECOGNITION COMPLEX SUBUNIT 3"/>
    <property type="match status" value="1"/>
</dbReference>
<name>A0AA40CZD3_9PEZI</name>
<dbReference type="GO" id="GO:0003688">
    <property type="term" value="F:DNA replication origin binding"/>
    <property type="evidence" value="ECO:0007669"/>
    <property type="project" value="TreeGrafter"/>
</dbReference>
<evidence type="ECO:0000313" key="10">
    <source>
        <dbReference type="Proteomes" id="UP001174936"/>
    </source>
</evidence>
<reference evidence="9" key="1">
    <citation type="submission" date="2023-06" db="EMBL/GenBank/DDBJ databases">
        <title>Genome-scale phylogeny and comparative genomics of the fungal order Sordariales.</title>
        <authorList>
            <consortium name="Lawrence Berkeley National Laboratory"/>
            <person name="Hensen N."/>
            <person name="Bonometti L."/>
            <person name="Westerberg I."/>
            <person name="Brannstrom I.O."/>
            <person name="Guillou S."/>
            <person name="Cros-Aarteil S."/>
            <person name="Calhoun S."/>
            <person name="Haridas S."/>
            <person name="Kuo A."/>
            <person name="Mondo S."/>
            <person name="Pangilinan J."/>
            <person name="Riley R."/>
            <person name="Labutti K."/>
            <person name="Andreopoulos B."/>
            <person name="Lipzen A."/>
            <person name="Chen C."/>
            <person name="Yanf M."/>
            <person name="Daum C."/>
            <person name="Ng V."/>
            <person name="Clum A."/>
            <person name="Steindorff A."/>
            <person name="Ohm R."/>
            <person name="Martin F."/>
            <person name="Silar P."/>
            <person name="Natvig D."/>
            <person name="Lalanne C."/>
            <person name="Gautier V."/>
            <person name="Ament-Velasquez S.L."/>
            <person name="Kruys A."/>
            <person name="Hutchinson M.I."/>
            <person name="Powell A.J."/>
            <person name="Barry K."/>
            <person name="Miller A.N."/>
            <person name="Grigoriev I.V."/>
            <person name="Debuchy R."/>
            <person name="Gladieux P."/>
            <person name="Thoren M.H."/>
            <person name="Johannesson H."/>
        </authorList>
    </citation>
    <scope>NUCLEOTIDE SEQUENCE</scope>
    <source>
        <strain evidence="9">SMH2532-1</strain>
    </source>
</reference>
<dbReference type="InterPro" id="IPR020795">
    <property type="entry name" value="ORC3"/>
</dbReference>
<feature type="domain" description="Origin recognition complex subunit 3 N-terminal" evidence="7">
    <location>
        <begin position="69"/>
        <end position="371"/>
    </location>
</feature>
<keyword evidence="5" id="KW-0539">Nucleus</keyword>
<evidence type="ECO:0000256" key="2">
    <source>
        <dbReference type="ARBA" id="ARBA00010977"/>
    </source>
</evidence>
<feature type="compositionally biased region" description="Basic and acidic residues" evidence="6">
    <location>
        <begin position="1"/>
        <end position="16"/>
    </location>
</feature>
<dbReference type="GO" id="GO:0006270">
    <property type="term" value="P:DNA replication initiation"/>
    <property type="evidence" value="ECO:0007669"/>
    <property type="project" value="TreeGrafter"/>
</dbReference>
<keyword evidence="10" id="KW-1185">Reference proteome</keyword>
<feature type="compositionally biased region" description="Polar residues" evidence="6">
    <location>
        <begin position="22"/>
        <end position="37"/>
    </location>
</feature>
<comment type="subcellular location">
    <subcellularLocation>
        <location evidence="1">Nucleus</location>
    </subcellularLocation>
</comment>
<keyword evidence="3" id="KW-0235">DNA replication</keyword>
<feature type="domain" description="Origin recognition complex subunit 3 winged helix C-terminal" evidence="8">
    <location>
        <begin position="632"/>
        <end position="688"/>
    </location>
</feature>
<evidence type="ECO:0000256" key="6">
    <source>
        <dbReference type="SAM" id="MobiDB-lite"/>
    </source>
</evidence>
<gene>
    <name evidence="9" type="ORF">B0T16DRAFT_342831</name>
</gene>
<dbReference type="GO" id="GO:0031261">
    <property type="term" value="C:DNA replication preinitiation complex"/>
    <property type="evidence" value="ECO:0007669"/>
    <property type="project" value="TreeGrafter"/>
</dbReference>
<evidence type="ECO:0000256" key="1">
    <source>
        <dbReference type="ARBA" id="ARBA00004123"/>
    </source>
</evidence>
<evidence type="ECO:0000256" key="5">
    <source>
        <dbReference type="ARBA" id="ARBA00023242"/>
    </source>
</evidence>
<protein>
    <submittedName>
        <fullName evidence="9">Origin recognition complex subunit 3 N-terminus-domain-containing protein</fullName>
    </submittedName>
</protein>
<dbReference type="CDD" id="cd20704">
    <property type="entry name" value="Orc3"/>
    <property type="match status" value="1"/>
</dbReference>
<dbReference type="Pfam" id="PF18137">
    <property type="entry name" value="WHD_ORC"/>
    <property type="match status" value="2"/>
</dbReference>
<dbReference type="EMBL" id="JAULSV010000001">
    <property type="protein sequence ID" value="KAK0656122.1"/>
    <property type="molecule type" value="Genomic_DNA"/>
</dbReference>
<feature type="compositionally biased region" description="Polar residues" evidence="6">
    <location>
        <begin position="49"/>
        <end position="62"/>
    </location>
</feature>
<evidence type="ECO:0000313" key="9">
    <source>
        <dbReference type="EMBL" id="KAK0656122.1"/>
    </source>
</evidence>
<feature type="domain" description="Origin recognition complex subunit 3 winged helix C-terminal" evidence="8">
    <location>
        <begin position="696"/>
        <end position="732"/>
    </location>
</feature>
<keyword evidence="4" id="KW-0238">DNA-binding</keyword>
<dbReference type="PANTHER" id="PTHR12748:SF0">
    <property type="entry name" value="ORIGIN RECOGNITION COMPLEX SUBUNIT 3"/>
    <property type="match status" value="1"/>
</dbReference>
<dbReference type="Pfam" id="PF07034">
    <property type="entry name" value="ORC3_N"/>
    <property type="match status" value="1"/>
</dbReference>
<evidence type="ECO:0000256" key="4">
    <source>
        <dbReference type="ARBA" id="ARBA00023125"/>
    </source>
</evidence>
<dbReference type="InterPro" id="IPR045667">
    <property type="entry name" value="ORC3_N"/>
</dbReference>
<sequence length="733" mass="81273">MDSLDDHIFQEDDHRTAFIFTPPSSDPSASANTTKGTPSRPAKRRRVSSKQQQSTPTNNNTSHHAEHDQDHDHDQDPALPFPPLLSSRESPACTSLRASLFAEAWPALESRIEDVLRGANRSTLEAVHGFLLEASSDGQGCERGGTDKKIPAGFIITGPNIAGQELLFGQLAEELAGGGARVVRVRSGEGVNLKAVLKRVVRDAGRMGEDEEEEGGGRRYLDYDLEALYEVLKGKREAERRVVVAFQDSEAFDNALLTDLVRLFYEWRGRIRFEVLFGIATSVELFQARLLKSKSRLMLGRQFDVVQADKVLESVFKAAVVGNRAVVRLGPGLLRSLMERQQEQVAGIQVFISSLKYAYMCHFYANSLSFLLAGPDKLGREMLQAEHLEAVRSLESFKTHVEAAVEARQLKHAQSLLDDDEYLTGQILEQGSKREEYLLQLLQSLHLLVAMGLHTTPFTELYISALSDGVDLASGDSPVLDNVKRLGPTEIAALIGRLLNAIRDGSPELDLPGWEDDAEDLTKALTEIRDDIEALEQRAKTERNPLKSKYSAQSRVVRTTVVAQKVQLSHDTAKLTNDDKAFTEAIDRLAEVLSRHIQSDPVTSCPLHEAWLYDAKSPYRDVFVPRPGVTFSRALSRPHDYLSCACCKSNGTTAGTLPTTAILYHLYLEAGALINVADLWSAYLALVGEDTNIGLDERTALVQFYRGLGELRTMGFVKQSKKKADHIAKLRWL</sequence>
<feature type="compositionally biased region" description="Basic and acidic residues" evidence="6">
    <location>
        <begin position="63"/>
        <end position="76"/>
    </location>
</feature>
<dbReference type="AlphaFoldDB" id="A0AA40CZD3"/>
<organism evidence="9 10">
    <name type="scientific">Cercophora newfieldiana</name>
    <dbReference type="NCBI Taxonomy" id="92897"/>
    <lineage>
        <taxon>Eukaryota</taxon>
        <taxon>Fungi</taxon>
        <taxon>Dikarya</taxon>
        <taxon>Ascomycota</taxon>
        <taxon>Pezizomycotina</taxon>
        <taxon>Sordariomycetes</taxon>
        <taxon>Sordariomycetidae</taxon>
        <taxon>Sordariales</taxon>
        <taxon>Lasiosphaeriaceae</taxon>
        <taxon>Cercophora</taxon>
    </lineage>
</organism>
<evidence type="ECO:0000256" key="3">
    <source>
        <dbReference type="ARBA" id="ARBA00022705"/>
    </source>
</evidence>
<evidence type="ECO:0000259" key="7">
    <source>
        <dbReference type="Pfam" id="PF07034"/>
    </source>
</evidence>
<dbReference type="GO" id="GO:0005656">
    <property type="term" value="C:nuclear pre-replicative complex"/>
    <property type="evidence" value="ECO:0007669"/>
    <property type="project" value="TreeGrafter"/>
</dbReference>